<feature type="transmembrane region" description="Helical" evidence="6">
    <location>
        <begin position="21"/>
        <end position="39"/>
    </location>
</feature>
<feature type="transmembrane region" description="Helical" evidence="6">
    <location>
        <begin position="139"/>
        <end position="158"/>
    </location>
</feature>
<keyword evidence="5 6" id="KW-0472">Membrane</keyword>
<feature type="transmembrane region" description="Helical" evidence="6">
    <location>
        <begin position="323"/>
        <end position="346"/>
    </location>
</feature>
<comment type="subcellular location">
    <subcellularLocation>
        <location evidence="1">Cell membrane</location>
        <topology evidence="1">Multi-pass membrane protein</topology>
    </subcellularLocation>
</comment>
<keyword evidence="2" id="KW-1003">Cell membrane</keyword>
<dbReference type="Pfam" id="PF03706">
    <property type="entry name" value="LPG_synthase_TM"/>
    <property type="match status" value="1"/>
</dbReference>
<sequence>MSEATAEAKPRSKFRKWLPKTILMIGGLVVVYLLFTQVFSKFGDFEAGFKAAMTIPVGWFIAIIVTSLFSIAVYPLTANAAVPGLKYKPAFIDRQAGLLISSGVPWAGGPLAVGMQYKILDTYGVERKRAAAAVAADAVWTYMMTFGLPALSLLLLFVIEKKSIGTAYEIIAIVAAGIFLVTVGVIAIALRSAKGAAKIGALAEVPARWAFGIVKKTPPDIQTSVIGFHATASDMIAKRWWPITWTNVLAQLSPMLVIFAALFGMGGFPGDLSVLEVFVAYSVALLLASVPLAPGGLGTVDLALIGLLVLFGASSGQATAVDIIWRAFLYFPQMIVGLVALMWFFWDRRKGRPKVAPVGA</sequence>
<feature type="transmembrane region" description="Helical" evidence="6">
    <location>
        <begin position="170"/>
        <end position="190"/>
    </location>
</feature>
<dbReference type="AlphaFoldDB" id="A0A6J7GNT6"/>
<dbReference type="NCBIfam" id="TIGR00374">
    <property type="entry name" value="flippase-like domain"/>
    <property type="match status" value="1"/>
</dbReference>
<feature type="transmembrane region" description="Helical" evidence="6">
    <location>
        <begin position="59"/>
        <end position="77"/>
    </location>
</feature>
<evidence type="ECO:0000256" key="1">
    <source>
        <dbReference type="ARBA" id="ARBA00004651"/>
    </source>
</evidence>
<evidence type="ECO:0000256" key="6">
    <source>
        <dbReference type="SAM" id="Phobius"/>
    </source>
</evidence>
<dbReference type="PANTHER" id="PTHR39087:SF2">
    <property type="entry name" value="UPF0104 MEMBRANE PROTEIN MJ1595"/>
    <property type="match status" value="1"/>
</dbReference>
<accession>A0A6J7GNT6</accession>
<proteinExistence type="predicted"/>
<organism evidence="7">
    <name type="scientific">freshwater metagenome</name>
    <dbReference type="NCBI Taxonomy" id="449393"/>
    <lineage>
        <taxon>unclassified sequences</taxon>
        <taxon>metagenomes</taxon>
        <taxon>ecological metagenomes</taxon>
    </lineage>
</organism>
<dbReference type="InterPro" id="IPR022791">
    <property type="entry name" value="L-PG_synthase/AglD"/>
</dbReference>
<evidence type="ECO:0000256" key="5">
    <source>
        <dbReference type="ARBA" id="ARBA00023136"/>
    </source>
</evidence>
<reference evidence="7" key="1">
    <citation type="submission" date="2020-05" db="EMBL/GenBank/DDBJ databases">
        <authorList>
            <person name="Chiriac C."/>
            <person name="Salcher M."/>
            <person name="Ghai R."/>
            <person name="Kavagutti S V."/>
        </authorList>
    </citation>
    <scope>NUCLEOTIDE SEQUENCE</scope>
</reference>
<evidence type="ECO:0000256" key="2">
    <source>
        <dbReference type="ARBA" id="ARBA00022475"/>
    </source>
</evidence>
<keyword evidence="4 6" id="KW-1133">Transmembrane helix</keyword>
<name>A0A6J7GNT6_9ZZZZ</name>
<keyword evidence="3 6" id="KW-0812">Transmembrane</keyword>
<gene>
    <name evidence="7" type="ORF">UFOPK3610_00627</name>
</gene>
<feature type="transmembrane region" description="Helical" evidence="6">
    <location>
        <begin position="278"/>
        <end position="311"/>
    </location>
</feature>
<dbReference type="PANTHER" id="PTHR39087">
    <property type="entry name" value="UPF0104 MEMBRANE PROTEIN MJ1595"/>
    <property type="match status" value="1"/>
</dbReference>
<evidence type="ECO:0000256" key="4">
    <source>
        <dbReference type="ARBA" id="ARBA00022989"/>
    </source>
</evidence>
<protein>
    <submittedName>
        <fullName evidence="7">Unannotated protein</fullName>
    </submittedName>
</protein>
<evidence type="ECO:0000313" key="7">
    <source>
        <dbReference type="EMBL" id="CAB4908656.1"/>
    </source>
</evidence>
<feature type="transmembrane region" description="Helical" evidence="6">
    <location>
        <begin position="248"/>
        <end position="266"/>
    </location>
</feature>
<evidence type="ECO:0000256" key="3">
    <source>
        <dbReference type="ARBA" id="ARBA00022692"/>
    </source>
</evidence>
<dbReference type="GO" id="GO:0005886">
    <property type="term" value="C:plasma membrane"/>
    <property type="evidence" value="ECO:0007669"/>
    <property type="project" value="UniProtKB-SubCell"/>
</dbReference>
<dbReference type="EMBL" id="CAFBMR010000015">
    <property type="protein sequence ID" value="CAB4908656.1"/>
    <property type="molecule type" value="Genomic_DNA"/>
</dbReference>